<evidence type="ECO:0008006" key="4">
    <source>
        <dbReference type="Google" id="ProtNLM"/>
    </source>
</evidence>
<name>A0A3M2HPE7_9GAMM</name>
<keyword evidence="1" id="KW-0812">Transmembrane</keyword>
<reference evidence="2 3" key="1">
    <citation type="submission" date="2018-10" db="EMBL/GenBank/DDBJ databases">
        <title>Proposal of Lysobacter pythonis sp. nov. isolated from royal pythons (Python regius).</title>
        <authorList>
            <person name="Hans-Juergen B."/>
            <person name="Huptas C."/>
            <person name="Sandra B."/>
            <person name="Igor L."/>
            <person name="Joachim S."/>
            <person name="Siegfried S."/>
            <person name="Mareike W."/>
            <person name="Peter K."/>
        </authorList>
    </citation>
    <scope>NUCLEOTIDE SEQUENCE [LARGE SCALE GENOMIC DNA]</scope>
    <source>
        <strain evidence="2 3">4284/11</strain>
    </source>
</reference>
<sequence length="100" mass="10746">MTVSMESMLAVLAGGLGLVGAWWGYLASPRQQWRSGGPWPARYRGWPAAVCLLASLFILLDLMGAAAAFFTWLTGVMLVWSLAPFAGAWRAAGGRSEEAR</sequence>
<evidence type="ECO:0000313" key="3">
    <source>
        <dbReference type="Proteomes" id="UP000275012"/>
    </source>
</evidence>
<dbReference type="AlphaFoldDB" id="A0A3M2HPE7"/>
<comment type="caution">
    <text evidence="2">The sequence shown here is derived from an EMBL/GenBank/DDBJ whole genome shotgun (WGS) entry which is preliminary data.</text>
</comment>
<feature type="transmembrane region" description="Helical" evidence="1">
    <location>
        <begin position="45"/>
        <end position="62"/>
    </location>
</feature>
<evidence type="ECO:0000313" key="2">
    <source>
        <dbReference type="EMBL" id="RMH89460.1"/>
    </source>
</evidence>
<feature type="transmembrane region" description="Helical" evidence="1">
    <location>
        <begin position="69"/>
        <end position="92"/>
    </location>
</feature>
<organism evidence="2 3">
    <name type="scientific">Solilutibacter pythonis</name>
    <dbReference type="NCBI Taxonomy" id="2483112"/>
    <lineage>
        <taxon>Bacteria</taxon>
        <taxon>Pseudomonadati</taxon>
        <taxon>Pseudomonadota</taxon>
        <taxon>Gammaproteobacteria</taxon>
        <taxon>Lysobacterales</taxon>
        <taxon>Lysobacteraceae</taxon>
        <taxon>Solilutibacter</taxon>
    </lineage>
</organism>
<accession>A0A3M2HPE7</accession>
<gene>
    <name evidence="2" type="ORF">EBB59_10205</name>
</gene>
<keyword evidence="1" id="KW-0472">Membrane</keyword>
<dbReference type="Proteomes" id="UP000275012">
    <property type="component" value="Unassembled WGS sequence"/>
</dbReference>
<feature type="transmembrane region" description="Helical" evidence="1">
    <location>
        <begin position="7"/>
        <end position="25"/>
    </location>
</feature>
<protein>
    <recommendedName>
        <fullName evidence="4">DUF3325 domain-containing protein</fullName>
    </recommendedName>
</protein>
<keyword evidence="1" id="KW-1133">Transmembrane helix</keyword>
<proteinExistence type="predicted"/>
<evidence type="ECO:0000256" key="1">
    <source>
        <dbReference type="SAM" id="Phobius"/>
    </source>
</evidence>
<dbReference type="RefSeq" id="WP_122102057.1">
    <property type="nucleotide sequence ID" value="NZ_RFLY01000015.1"/>
</dbReference>
<dbReference type="OrthoDB" id="6028198at2"/>
<keyword evidence="3" id="KW-1185">Reference proteome</keyword>
<dbReference type="EMBL" id="RFLY01000015">
    <property type="protein sequence ID" value="RMH89460.1"/>
    <property type="molecule type" value="Genomic_DNA"/>
</dbReference>